<evidence type="ECO:0000256" key="1">
    <source>
        <dbReference type="SAM" id="Phobius"/>
    </source>
</evidence>
<name>A0A9D1P9Q8_9FIRM</name>
<organism evidence="2 3">
    <name type="scientific">Candidatus Ornithocaccomicrobium faecavium</name>
    <dbReference type="NCBI Taxonomy" id="2840890"/>
    <lineage>
        <taxon>Bacteria</taxon>
        <taxon>Bacillati</taxon>
        <taxon>Bacillota</taxon>
        <taxon>Clostridia</taxon>
        <taxon>Candidatus Ornithocaccomicrobium</taxon>
    </lineage>
</organism>
<feature type="transmembrane region" description="Helical" evidence="1">
    <location>
        <begin position="54"/>
        <end position="73"/>
    </location>
</feature>
<accession>A0A9D1P9Q8</accession>
<reference evidence="2" key="1">
    <citation type="submission" date="2020-10" db="EMBL/GenBank/DDBJ databases">
        <authorList>
            <person name="Gilroy R."/>
        </authorList>
    </citation>
    <scope>NUCLEOTIDE SEQUENCE</scope>
    <source>
        <strain evidence="2">CHK183-6373</strain>
    </source>
</reference>
<comment type="caution">
    <text evidence="2">The sequence shown here is derived from an EMBL/GenBank/DDBJ whole genome shotgun (WGS) entry which is preliminary data.</text>
</comment>
<gene>
    <name evidence="2" type="ORF">IAA64_09320</name>
</gene>
<dbReference type="AlphaFoldDB" id="A0A9D1P9Q8"/>
<keyword evidence="1" id="KW-1133">Transmembrane helix</keyword>
<reference evidence="2" key="2">
    <citation type="journal article" date="2021" name="PeerJ">
        <title>Extensive microbial diversity within the chicken gut microbiome revealed by metagenomics and culture.</title>
        <authorList>
            <person name="Gilroy R."/>
            <person name="Ravi A."/>
            <person name="Getino M."/>
            <person name="Pursley I."/>
            <person name="Horton D.L."/>
            <person name="Alikhan N.F."/>
            <person name="Baker D."/>
            <person name="Gharbi K."/>
            <person name="Hall N."/>
            <person name="Watson M."/>
            <person name="Adriaenssens E.M."/>
            <person name="Foster-Nyarko E."/>
            <person name="Jarju S."/>
            <person name="Secka A."/>
            <person name="Antonio M."/>
            <person name="Oren A."/>
            <person name="Chaudhuri R.R."/>
            <person name="La Ragione R."/>
            <person name="Hildebrand F."/>
            <person name="Pallen M.J."/>
        </authorList>
    </citation>
    <scope>NUCLEOTIDE SEQUENCE</scope>
    <source>
        <strain evidence="2">CHK183-6373</strain>
    </source>
</reference>
<keyword evidence="1" id="KW-0472">Membrane</keyword>
<dbReference type="EMBL" id="DVOT01000167">
    <property type="protein sequence ID" value="HIV28159.1"/>
    <property type="molecule type" value="Genomic_DNA"/>
</dbReference>
<keyword evidence="1" id="KW-0812">Transmembrane</keyword>
<proteinExistence type="predicted"/>
<evidence type="ECO:0000313" key="3">
    <source>
        <dbReference type="Proteomes" id="UP000886884"/>
    </source>
</evidence>
<evidence type="ECO:0000313" key="2">
    <source>
        <dbReference type="EMBL" id="HIV28159.1"/>
    </source>
</evidence>
<protein>
    <submittedName>
        <fullName evidence="2">Uncharacterized protein</fullName>
    </submittedName>
</protein>
<feature type="transmembrane region" description="Helical" evidence="1">
    <location>
        <begin position="25"/>
        <end position="48"/>
    </location>
</feature>
<dbReference type="Proteomes" id="UP000886884">
    <property type="component" value="Unassembled WGS sequence"/>
</dbReference>
<sequence length="186" mass="21893">MEQFKLMDNFKEEIVVKRNRTLDQILYGFCWISIVVFGLIALTSFYGIIGATGFNWVSLVIAVVFGALAFLLWRNKDKLRTEYEYSFTNGDLDISMVLGNSRRRYLTRLPLKSVEACGLVTDPSFNRYVSMRDVKKHNWFLNRDAKLYYFYFTKNSVKHLIVIEPSDEMVEMIRSRNYLNYGVWQG</sequence>